<dbReference type="AlphaFoldDB" id="A0A9D1HVW4"/>
<dbReference type="InterPro" id="IPR036237">
    <property type="entry name" value="Xyl_isomerase-like_sf"/>
</dbReference>
<reference evidence="2" key="2">
    <citation type="journal article" date="2021" name="PeerJ">
        <title>Extensive microbial diversity within the chicken gut microbiome revealed by metagenomics and culture.</title>
        <authorList>
            <person name="Gilroy R."/>
            <person name="Ravi A."/>
            <person name="Getino M."/>
            <person name="Pursley I."/>
            <person name="Horton D.L."/>
            <person name="Alikhan N.F."/>
            <person name="Baker D."/>
            <person name="Gharbi K."/>
            <person name="Hall N."/>
            <person name="Watson M."/>
            <person name="Adriaenssens E.M."/>
            <person name="Foster-Nyarko E."/>
            <person name="Jarju S."/>
            <person name="Secka A."/>
            <person name="Antonio M."/>
            <person name="Oren A."/>
            <person name="Chaudhuri R.R."/>
            <person name="La Ragione R."/>
            <person name="Hildebrand F."/>
            <person name="Pallen M.J."/>
        </authorList>
    </citation>
    <scope>NUCLEOTIDE SEQUENCE</scope>
    <source>
        <strain evidence="2">ChiHjej12B11-29160</strain>
    </source>
</reference>
<dbReference type="PANTHER" id="PTHR12110:SF21">
    <property type="entry name" value="XYLOSE ISOMERASE-LIKE TIM BARREL DOMAIN-CONTAINING PROTEIN"/>
    <property type="match status" value="1"/>
</dbReference>
<dbReference type="EMBL" id="DVMQ01000004">
    <property type="protein sequence ID" value="HIU23533.1"/>
    <property type="molecule type" value="Genomic_DNA"/>
</dbReference>
<name>A0A9D1HVW4_9ACTN</name>
<evidence type="ECO:0000313" key="3">
    <source>
        <dbReference type="Proteomes" id="UP000824078"/>
    </source>
</evidence>
<sequence>MSKITMRDVSVMGPSYVHFPFEYFLDSLQECGIHKVDLWGAEPFYYRPDYASAAEAAVELKRMKAEMKARDQKCVIYTPETLGYPYNFSDPLPRLTDRTVEYFRMAMEDAHVLDCPRVFLNSGCGPRNQPKEESMKRLVETFRRIADLAEDADILLTLEQLQPYESNLVLTIDDVKHVLDEVDSPNLRVCVDLVAMEVQGETLEQYFDTFGDKVEWIHYSDAHHEVVGSSTFGKEKLAHWIQLLEEKDFQNGIDLEVNDSIYWEDPHTPHMESCRYLREELGLED</sequence>
<dbReference type="InterPro" id="IPR050312">
    <property type="entry name" value="IolE/XylAMocC-like"/>
</dbReference>
<dbReference type="SUPFAM" id="SSF51658">
    <property type="entry name" value="Xylose isomerase-like"/>
    <property type="match status" value="1"/>
</dbReference>
<dbReference type="Proteomes" id="UP000824078">
    <property type="component" value="Unassembled WGS sequence"/>
</dbReference>
<dbReference type="PANTHER" id="PTHR12110">
    <property type="entry name" value="HYDROXYPYRUVATE ISOMERASE"/>
    <property type="match status" value="1"/>
</dbReference>
<reference evidence="2" key="1">
    <citation type="submission" date="2020-10" db="EMBL/GenBank/DDBJ databases">
        <authorList>
            <person name="Gilroy R."/>
        </authorList>
    </citation>
    <scope>NUCLEOTIDE SEQUENCE</scope>
    <source>
        <strain evidence="2">ChiHjej12B11-29160</strain>
    </source>
</reference>
<feature type="domain" description="Xylose isomerase-like TIM barrel" evidence="1">
    <location>
        <begin position="27"/>
        <end position="279"/>
    </location>
</feature>
<accession>A0A9D1HVW4</accession>
<dbReference type="Pfam" id="PF01261">
    <property type="entry name" value="AP_endonuc_2"/>
    <property type="match status" value="1"/>
</dbReference>
<dbReference type="Gene3D" id="3.20.20.150">
    <property type="entry name" value="Divalent-metal-dependent TIM barrel enzymes"/>
    <property type="match status" value="1"/>
</dbReference>
<evidence type="ECO:0000313" key="2">
    <source>
        <dbReference type="EMBL" id="HIU23533.1"/>
    </source>
</evidence>
<dbReference type="InterPro" id="IPR013022">
    <property type="entry name" value="Xyl_isomerase-like_TIM-brl"/>
</dbReference>
<protein>
    <submittedName>
        <fullName evidence="2">TIM barrel protein</fullName>
    </submittedName>
</protein>
<proteinExistence type="predicted"/>
<comment type="caution">
    <text evidence="2">The sequence shown here is derived from an EMBL/GenBank/DDBJ whole genome shotgun (WGS) entry which is preliminary data.</text>
</comment>
<evidence type="ECO:0000259" key="1">
    <source>
        <dbReference type="Pfam" id="PF01261"/>
    </source>
</evidence>
<organism evidence="2 3">
    <name type="scientific">Candidatus Coprovicinus avistercoris</name>
    <dbReference type="NCBI Taxonomy" id="2840754"/>
    <lineage>
        <taxon>Bacteria</taxon>
        <taxon>Bacillati</taxon>
        <taxon>Actinomycetota</taxon>
        <taxon>Coriobacteriia</taxon>
        <taxon>Coriobacteriales</taxon>
        <taxon>Coriobacteriaceae</taxon>
        <taxon>Coriobacteriaceae incertae sedis</taxon>
        <taxon>Candidatus Coprovicinus</taxon>
    </lineage>
</organism>
<gene>
    <name evidence="2" type="ORF">IAD17_01220</name>
</gene>